<accession>A0A9P5CJV6</accession>
<gene>
    <name evidence="1" type="ORF">M406DRAFT_357712</name>
</gene>
<reference evidence="1" key="1">
    <citation type="journal article" date="2020" name="Phytopathology">
        <title>Genome sequence of the chestnut blight fungus Cryphonectria parasitica EP155: A fundamental resource for an archetypical invasive plant pathogen.</title>
        <authorList>
            <person name="Crouch J.A."/>
            <person name="Dawe A."/>
            <person name="Aerts A."/>
            <person name="Barry K."/>
            <person name="Churchill A.C.L."/>
            <person name="Grimwood J."/>
            <person name="Hillman B."/>
            <person name="Milgroom M.G."/>
            <person name="Pangilinan J."/>
            <person name="Smith M."/>
            <person name="Salamov A."/>
            <person name="Schmutz J."/>
            <person name="Yadav J."/>
            <person name="Grigoriev I.V."/>
            <person name="Nuss D."/>
        </authorList>
    </citation>
    <scope>NUCLEOTIDE SEQUENCE</scope>
    <source>
        <strain evidence="1">EP155</strain>
    </source>
</reference>
<evidence type="ECO:0000313" key="2">
    <source>
        <dbReference type="Proteomes" id="UP000803844"/>
    </source>
</evidence>
<evidence type="ECO:0000313" key="1">
    <source>
        <dbReference type="EMBL" id="KAF3761388.1"/>
    </source>
</evidence>
<dbReference type="Proteomes" id="UP000803844">
    <property type="component" value="Unassembled WGS sequence"/>
</dbReference>
<dbReference type="AlphaFoldDB" id="A0A9P5CJV6"/>
<comment type="caution">
    <text evidence="1">The sequence shown here is derived from an EMBL/GenBank/DDBJ whole genome shotgun (WGS) entry which is preliminary data.</text>
</comment>
<dbReference type="GeneID" id="63840886"/>
<dbReference type="RefSeq" id="XP_040772367.1">
    <property type="nucleotide sequence ID" value="XM_040923757.1"/>
</dbReference>
<organism evidence="1 2">
    <name type="scientific">Cryphonectria parasitica (strain ATCC 38755 / EP155)</name>
    <dbReference type="NCBI Taxonomy" id="660469"/>
    <lineage>
        <taxon>Eukaryota</taxon>
        <taxon>Fungi</taxon>
        <taxon>Dikarya</taxon>
        <taxon>Ascomycota</taxon>
        <taxon>Pezizomycotina</taxon>
        <taxon>Sordariomycetes</taxon>
        <taxon>Sordariomycetidae</taxon>
        <taxon>Diaporthales</taxon>
        <taxon>Cryphonectriaceae</taxon>
        <taxon>Cryphonectria-Endothia species complex</taxon>
        <taxon>Cryphonectria</taxon>
    </lineage>
</organism>
<name>A0A9P5CJV6_CRYP1</name>
<sequence length="61" mass="6683">MEAFGLAGTSVENTRHNGIYIVSSEEAPPGRWKSKTCCISKRVWCMKSGSAEPREYSAGET</sequence>
<proteinExistence type="predicted"/>
<keyword evidence="2" id="KW-1185">Reference proteome</keyword>
<dbReference type="EMBL" id="MU032351">
    <property type="protein sequence ID" value="KAF3761388.1"/>
    <property type="molecule type" value="Genomic_DNA"/>
</dbReference>
<protein>
    <submittedName>
        <fullName evidence="1">Uncharacterized protein</fullName>
    </submittedName>
</protein>